<comment type="caution">
    <text evidence="2">The sequence shown here is derived from an EMBL/GenBank/DDBJ whole genome shotgun (WGS) entry which is preliminary data.</text>
</comment>
<dbReference type="RefSeq" id="WP_281361777.1">
    <property type="nucleotide sequence ID" value="NZ_BAAAHM010000074.1"/>
</dbReference>
<name>A0A5M3Y5Q3_9ACTN</name>
<sequence length="42" mass="4817">MAKHTKPADEPSAESQDVEIDENPVEPVYAAREGRYRFTREP</sequence>
<proteinExistence type="predicted"/>
<gene>
    <name evidence="2" type="ORF">Aple_103610</name>
</gene>
<keyword evidence="3" id="KW-1185">Reference proteome</keyword>
<dbReference type="Proteomes" id="UP000377595">
    <property type="component" value="Unassembled WGS sequence"/>
</dbReference>
<evidence type="ECO:0000313" key="2">
    <source>
        <dbReference type="EMBL" id="GES27461.1"/>
    </source>
</evidence>
<accession>A0A5M3Y5Q3</accession>
<feature type="compositionally biased region" description="Basic and acidic residues" evidence="1">
    <location>
        <begin position="32"/>
        <end position="42"/>
    </location>
</feature>
<dbReference type="AlphaFoldDB" id="A0A5M3Y5Q3"/>
<protein>
    <submittedName>
        <fullName evidence="2">Uncharacterized protein</fullName>
    </submittedName>
</protein>
<evidence type="ECO:0000256" key="1">
    <source>
        <dbReference type="SAM" id="MobiDB-lite"/>
    </source>
</evidence>
<organism evidence="2 3">
    <name type="scientific">Acrocarpospora pleiomorpha</name>
    <dbReference type="NCBI Taxonomy" id="90975"/>
    <lineage>
        <taxon>Bacteria</taxon>
        <taxon>Bacillati</taxon>
        <taxon>Actinomycetota</taxon>
        <taxon>Actinomycetes</taxon>
        <taxon>Streptosporangiales</taxon>
        <taxon>Streptosporangiaceae</taxon>
        <taxon>Acrocarpospora</taxon>
    </lineage>
</organism>
<evidence type="ECO:0000313" key="3">
    <source>
        <dbReference type="Proteomes" id="UP000377595"/>
    </source>
</evidence>
<reference evidence="2 3" key="1">
    <citation type="submission" date="2019-10" db="EMBL/GenBank/DDBJ databases">
        <title>Whole genome shotgun sequence of Acrocarpospora pleiomorpha NBRC 16267.</title>
        <authorList>
            <person name="Ichikawa N."/>
            <person name="Kimura A."/>
            <person name="Kitahashi Y."/>
            <person name="Komaki H."/>
            <person name="Oguchi A."/>
        </authorList>
    </citation>
    <scope>NUCLEOTIDE SEQUENCE [LARGE SCALE GENOMIC DNA]</scope>
    <source>
        <strain evidence="2 3">NBRC 16267</strain>
    </source>
</reference>
<dbReference type="EMBL" id="BLAF01000134">
    <property type="protein sequence ID" value="GES27461.1"/>
    <property type="molecule type" value="Genomic_DNA"/>
</dbReference>
<feature type="region of interest" description="Disordered" evidence="1">
    <location>
        <begin position="1"/>
        <end position="42"/>
    </location>
</feature>